<protein>
    <submittedName>
        <fullName evidence="3">Flavin reductase</fullName>
    </submittedName>
</protein>
<name>A0A974GVD0_SEDHY</name>
<dbReference type="InterPro" id="IPR052174">
    <property type="entry name" value="Flavoredoxin"/>
</dbReference>
<dbReference type="EMBL" id="JACBNQ010000001">
    <property type="protein sequence ID" value="NYB72970.1"/>
    <property type="molecule type" value="Genomic_DNA"/>
</dbReference>
<proteinExistence type="inferred from homology"/>
<dbReference type="InterPro" id="IPR012349">
    <property type="entry name" value="Split_barrel_FMN-bd"/>
</dbReference>
<keyword evidence="4" id="KW-1185">Reference proteome</keyword>
<dbReference type="Pfam" id="PF01613">
    <property type="entry name" value="Flavin_Reduct"/>
    <property type="match status" value="1"/>
</dbReference>
<dbReference type="Proteomes" id="UP000611629">
    <property type="component" value="Unassembled WGS sequence"/>
</dbReference>
<evidence type="ECO:0000313" key="3">
    <source>
        <dbReference type="EMBL" id="NYB72970.1"/>
    </source>
</evidence>
<evidence type="ECO:0000259" key="2">
    <source>
        <dbReference type="Pfam" id="PF01613"/>
    </source>
</evidence>
<feature type="domain" description="Flavin reductase like" evidence="2">
    <location>
        <begin position="24"/>
        <end position="165"/>
    </location>
</feature>
<evidence type="ECO:0000313" key="4">
    <source>
        <dbReference type="Proteomes" id="UP000611629"/>
    </source>
</evidence>
<dbReference type="PANTHER" id="PTHR43567:SF5">
    <property type="entry name" value="HYPOTHETICAL CYTOSOLIC PROTEIN"/>
    <property type="match status" value="1"/>
</dbReference>
<gene>
    <name evidence="3" type="ORF">HZF24_02310</name>
</gene>
<dbReference type="AlphaFoldDB" id="A0A974GVD0"/>
<dbReference type="Gene3D" id="2.30.110.10">
    <property type="entry name" value="Electron Transport, Fmn-binding Protein, Chain A"/>
    <property type="match status" value="1"/>
</dbReference>
<comment type="caution">
    <text evidence="3">The sequence shown here is derived from an EMBL/GenBank/DDBJ whole genome shotgun (WGS) entry which is preliminary data.</text>
</comment>
<dbReference type="SUPFAM" id="SSF50475">
    <property type="entry name" value="FMN-binding split barrel"/>
    <property type="match status" value="1"/>
</dbReference>
<reference evidence="3" key="1">
    <citation type="submission" date="2020-07" db="EMBL/GenBank/DDBJ databases">
        <title>Genomic analysis of a strain of Sedimentibacter Hydroxybenzoicus DSM7310.</title>
        <authorList>
            <person name="Ma S."/>
        </authorList>
    </citation>
    <scope>NUCLEOTIDE SEQUENCE</scope>
    <source>
        <strain evidence="3">DSM 7310</strain>
    </source>
</reference>
<dbReference type="PANTHER" id="PTHR43567">
    <property type="entry name" value="FLAVOREDOXIN-RELATED-RELATED"/>
    <property type="match status" value="1"/>
</dbReference>
<evidence type="ECO:0000256" key="1">
    <source>
        <dbReference type="ARBA" id="ARBA00038054"/>
    </source>
</evidence>
<organism evidence="3 4">
    <name type="scientific">Sedimentibacter hydroxybenzoicus DSM 7310</name>
    <dbReference type="NCBI Taxonomy" id="1123245"/>
    <lineage>
        <taxon>Bacteria</taxon>
        <taxon>Bacillati</taxon>
        <taxon>Bacillota</taxon>
        <taxon>Tissierellia</taxon>
        <taxon>Sedimentibacter</taxon>
    </lineage>
</organism>
<dbReference type="InterPro" id="IPR002563">
    <property type="entry name" value="Flavin_Rdtase-like_dom"/>
</dbReference>
<dbReference type="GO" id="GO:0010181">
    <property type="term" value="F:FMN binding"/>
    <property type="evidence" value="ECO:0007669"/>
    <property type="project" value="InterPro"/>
</dbReference>
<sequence length="170" mass="19993">MRDYIEIKPEELNKSAFQMIGSDWMLITAEKDNKANTMTASWGGLGVMWHKNVSYIVLRPQRYTKEFIDSTDTFSLCFFDSKYKKELSYLGSVSGRDEDKMSKTALTLNHFDNIPYFEEADIIITCKKMFAQEFNPDSFIEKNLVEKNYPNKDFHTMYISEILKMLVRKQ</sequence>
<comment type="similarity">
    <text evidence="1">Belongs to the flavoredoxin family.</text>
</comment>
<dbReference type="GO" id="GO:0016646">
    <property type="term" value="F:oxidoreductase activity, acting on the CH-NH group of donors, NAD or NADP as acceptor"/>
    <property type="evidence" value="ECO:0007669"/>
    <property type="project" value="UniProtKB-ARBA"/>
</dbReference>
<accession>A0A974GVD0</accession>